<name>A0A8H4AAS4_GIGMA</name>
<accession>A0A8H4AAS4</accession>
<dbReference type="AlphaFoldDB" id="A0A8H4AAS4"/>
<feature type="region of interest" description="Disordered" evidence="1">
    <location>
        <begin position="1"/>
        <end position="79"/>
    </location>
</feature>
<comment type="caution">
    <text evidence="2">The sequence shown here is derived from an EMBL/GenBank/DDBJ whole genome shotgun (WGS) entry which is preliminary data.</text>
</comment>
<proteinExistence type="predicted"/>
<dbReference type="Proteomes" id="UP000439903">
    <property type="component" value="Unassembled WGS sequence"/>
</dbReference>
<gene>
    <name evidence="2" type="ORF">F8M41_000633</name>
</gene>
<evidence type="ECO:0000313" key="2">
    <source>
        <dbReference type="EMBL" id="KAF0460278.1"/>
    </source>
</evidence>
<organism evidence="2 3">
    <name type="scientific">Gigaspora margarita</name>
    <dbReference type="NCBI Taxonomy" id="4874"/>
    <lineage>
        <taxon>Eukaryota</taxon>
        <taxon>Fungi</taxon>
        <taxon>Fungi incertae sedis</taxon>
        <taxon>Mucoromycota</taxon>
        <taxon>Glomeromycotina</taxon>
        <taxon>Glomeromycetes</taxon>
        <taxon>Diversisporales</taxon>
        <taxon>Gigasporaceae</taxon>
        <taxon>Gigaspora</taxon>
    </lineage>
</organism>
<evidence type="ECO:0000256" key="1">
    <source>
        <dbReference type="SAM" id="MobiDB-lite"/>
    </source>
</evidence>
<feature type="compositionally biased region" description="Low complexity" evidence="1">
    <location>
        <begin position="59"/>
        <end position="79"/>
    </location>
</feature>
<feature type="compositionally biased region" description="Polar residues" evidence="1">
    <location>
        <begin position="11"/>
        <end position="26"/>
    </location>
</feature>
<reference evidence="2 3" key="1">
    <citation type="journal article" date="2019" name="Environ. Microbiol.">
        <title>At the nexus of three kingdoms: the genome of the mycorrhizal fungus Gigaspora margarita provides insights into plant, endobacterial and fungal interactions.</title>
        <authorList>
            <person name="Venice F."/>
            <person name="Ghignone S."/>
            <person name="Salvioli di Fossalunga A."/>
            <person name="Amselem J."/>
            <person name="Novero M."/>
            <person name="Xianan X."/>
            <person name="Sedzielewska Toro K."/>
            <person name="Morin E."/>
            <person name="Lipzen A."/>
            <person name="Grigoriev I.V."/>
            <person name="Henrissat B."/>
            <person name="Martin F.M."/>
            <person name="Bonfante P."/>
        </authorList>
    </citation>
    <scope>NUCLEOTIDE SEQUENCE [LARGE SCALE GENOMIC DNA]</scope>
    <source>
        <strain evidence="2 3">BEG34</strain>
    </source>
</reference>
<dbReference type="OrthoDB" id="10632641at2759"/>
<dbReference type="EMBL" id="WTPW01001048">
    <property type="protein sequence ID" value="KAF0460278.1"/>
    <property type="molecule type" value="Genomic_DNA"/>
</dbReference>
<evidence type="ECO:0000313" key="3">
    <source>
        <dbReference type="Proteomes" id="UP000439903"/>
    </source>
</evidence>
<feature type="compositionally biased region" description="Basic and acidic residues" evidence="1">
    <location>
        <begin position="35"/>
        <end position="58"/>
    </location>
</feature>
<sequence>MTKRSKRDHASFTSSEQFHEISTTPADVQEIANDSESHHDDSHDDPQHDNPQHQHNDPQQEASSAGASSQKGAGHQESQ</sequence>
<keyword evidence="3" id="KW-1185">Reference proteome</keyword>
<protein>
    <submittedName>
        <fullName evidence="2">Uncharacterized protein</fullName>
    </submittedName>
</protein>